<reference evidence="2" key="1">
    <citation type="submission" date="2016-11" db="EMBL/GenBank/DDBJ databases">
        <authorList>
            <person name="Varghese N."/>
            <person name="Submissions S."/>
        </authorList>
    </citation>
    <scope>NUCLEOTIDE SEQUENCE [LARGE SCALE GENOMIC DNA]</scope>
    <source>
        <strain evidence="2">DSM 19741</strain>
    </source>
</reference>
<sequence>MPQKVNHLLGHFLYQEKYYYVFKLECVMLFPILSYQLKILIARCYYIEHSLLSTESQYI</sequence>
<dbReference type="Proteomes" id="UP000184036">
    <property type="component" value="Unassembled WGS sequence"/>
</dbReference>
<gene>
    <name evidence="1" type="ORF">SAMN05444396_103399</name>
</gene>
<organism evidence="1 2">
    <name type="scientific">Flavobacterium segetis</name>
    <dbReference type="NCBI Taxonomy" id="271157"/>
    <lineage>
        <taxon>Bacteria</taxon>
        <taxon>Pseudomonadati</taxon>
        <taxon>Bacteroidota</taxon>
        <taxon>Flavobacteriia</taxon>
        <taxon>Flavobacteriales</taxon>
        <taxon>Flavobacteriaceae</taxon>
        <taxon>Flavobacterium</taxon>
    </lineage>
</organism>
<dbReference type="EMBL" id="FQWE01000003">
    <property type="protein sequence ID" value="SHG00978.1"/>
    <property type="molecule type" value="Genomic_DNA"/>
</dbReference>
<evidence type="ECO:0000313" key="1">
    <source>
        <dbReference type="EMBL" id="SHG00978.1"/>
    </source>
</evidence>
<dbReference type="STRING" id="271157.SAMN05444396_103399"/>
<keyword evidence="2" id="KW-1185">Reference proteome</keyword>
<name>A0A1M5GBC2_9FLAO</name>
<protein>
    <submittedName>
        <fullName evidence="1">Uncharacterized protein</fullName>
    </submittedName>
</protein>
<proteinExistence type="predicted"/>
<dbReference type="AlphaFoldDB" id="A0A1M5GBC2"/>
<accession>A0A1M5GBC2</accession>
<evidence type="ECO:0000313" key="2">
    <source>
        <dbReference type="Proteomes" id="UP000184036"/>
    </source>
</evidence>